<dbReference type="Gene3D" id="3.40.50.360">
    <property type="match status" value="1"/>
</dbReference>
<evidence type="ECO:0000259" key="9">
    <source>
        <dbReference type="PROSITE" id="PS50902"/>
    </source>
</evidence>
<dbReference type="PROSITE" id="PS50902">
    <property type="entry name" value="FLAVODOXIN_LIKE"/>
    <property type="match status" value="1"/>
</dbReference>
<dbReference type="InterPro" id="IPR001094">
    <property type="entry name" value="Flavdoxin-like"/>
</dbReference>
<dbReference type="Pfam" id="PF00258">
    <property type="entry name" value="Flavodoxin_1"/>
    <property type="match status" value="1"/>
</dbReference>
<dbReference type="InterPro" id="IPR010086">
    <property type="entry name" value="Flavodoxin_lc"/>
</dbReference>
<evidence type="ECO:0000256" key="3">
    <source>
        <dbReference type="ARBA" id="ARBA00022448"/>
    </source>
</evidence>
<evidence type="ECO:0000256" key="1">
    <source>
        <dbReference type="ARBA" id="ARBA00001917"/>
    </source>
</evidence>
<sequence>MKKIGIFYGSSTGTTQELAGQIAQRLGVEPGDVHDVASADATQVEAYEVLLLGTSTWGAGDLQDDWQDFVDRLASKDLSGKAVGLFGCGDSYAYDTTFCDGIGRLYEALRGTGCRFCGAYAPQDYHFTASMALVQGQLVGLAADQENEPEKTSARMEAWIAAMGDAL</sequence>
<dbReference type="PROSITE" id="PS00201">
    <property type="entry name" value="FLAVODOXIN"/>
    <property type="match status" value="1"/>
</dbReference>
<dbReference type="Proteomes" id="UP000824161">
    <property type="component" value="Unassembled WGS sequence"/>
</dbReference>
<comment type="function">
    <text evidence="8">Low-potential electron donor to a number of redox enzymes.</text>
</comment>
<comment type="cofactor">
    <cofactor evidence="1 8">
        <name>FMN</name>
        <dbReference type="ChEBI" id="CHEBI:58210"/>
    </cofactor>
</comment>
<dbReference type="GO" id="GO:0010181">
    <property type="term" value="F:FMN binding"/>
    <property type="evidence" value="ECO:0007669"/>
    <property type="project" value="UniProtKB-UniRule"/>
</dbReference>
<evidence type="ECO:0000256" key="6">
    <source>
        <dbReference type="ARBA" id="ARBA00022982"/>
    </source>
</evidence>
<dbReference type="EMBL" id="DVLY01000094">
    <property type="protein sequence ID" value="HIT98000.1"/>
    <property type="molecule type" value="Genomic_DNA"/>
</dbReference>
<evidence type="ECO:0000256" key="5">
    <source>
        <dbReference type="ARBA" id="ARBA00022643"/>
    </source>
</evidence>
<dbReference type="NCBIfam" id="TIGR01752">
    <property type="entry name" value="flav_long"/>
    <property type="match status" value="1"/>
</dbReference>
<dbReference type="PIRSF" id="PIRSF038996">
    <property type="entry name" value="FldA"/>
    <property type="match status" value="1"/>
</dbReference>
<organism evidence="10 11">
    <name type="scientific">Candidatus Merdimorpha stercoravium</name>
    <dbReference type="NCBI Taxonomy" id="2840863"/>
    <lineage>
        <taxon>Bacteria</taxon>
        <taxon>Pseudomonadati</taxon>
        <taxon>Bacteroidota</taxon>
        <taxon>Flavobacteriia</taxon>
        <taxon>Flavobacteriales</taxon>
        <taxon>Candidatus Merdimorpha</taxon>
    </lineage>
</organism>
<dbReference type="InterPro" id="IPR050619">
    <property type="entry name" value="Flavodoxin"/>
</dbReference>
<protein>
    <recommendedName>
        <fullName evidence="8">Flavodoxin</fullName>
    </recommendedName>
</protein>
<keyword evidence="3 8" id="KW-0813">Transport</keyword>
<dbReference type="NCBIfam" id="NF006739">
    <property type="entry name" value="PRK09267.1-5"/>
    <property type="match status" value="1"/>
</dbReference>
<dbReference type="PANTHER" id="PTHR42809:SF1">
    <property type="entry name" value="FLAVODOXIN 1"/>
    <property type="match status" value="1"/>
</dbReference>
<reference evidence="10" key="2">
    <citation type="journal article" date="2021" name="PeerJ">
        <title>Extensive microbial diversity within the chicken gut microbiome revealed by metagenomics and culture.</title>
        <authorList>
            <person name="Gilroy R."/>
            <person name="Ravi A."/>
            <person name="Getino M."/>
            <person name="Pursley I."/>
            <person name="Horton D.L."/>
            <person name="Alikhan N.F."/>
            <person name="Baker D."/>
            <person name="Gharbi K."/>
            <person name="Hall N."/>
            <person name="Watson M."/>
            <person name="Adriaenssens E.M."/>
            <person name="Foster-Nyarko E."/>
            <person name="Jarju S."/>
            <person name="Secka A."/>
            <person name="Antonio M."/>
            <person name="Oren A."/>
            <person name="Chaudhuri R.R."/>
            <person name="La Ragione R."/>
            <person name="Hildebrand F."/>
            <person name="Pallen M.J."/>
        </authorList>
    </citation>
    <scope>NUCLEOTIDE SEQUENCE</scope>
    <source>
        <strain evidence="10">1383</strain>
    </source>
</reference>
<dbReference type="PRINTS" id="PR00369">
    <property type="entry name" value="FLAVODOXIN"/>
</dbReference>
<reference evidence="10" key="1">
    <citation type="submission" date="2020-10" db="EMBL/GenBank/DDBJ databases">
        <authorList>
            <person name="Gilroy R."/>
        </authorList>
    </citation>
    <scope>NUCLEOTIDE SEQUENCE</scope>
    <source>
        <strain evidence="10">1383</strain>
    </source>
</reference>
<dbReference type="SUPFAM" id="SSF52218">
    <property type="entry name" value="Flavoproteins"/>
    <property type="match status" value="1"/>
</dbReference>
<gene>
    <name evidence="10" type="ORF">IAC44_04090</name>
</gene>
<feature type="domain" description="Flavodoxin-like" evidence="9">
    <location>
        <begin position="4"/>
        <end position="164"/>
    </location>
</feature>
<comment type="caution">
    <text evidence="10">The sequence shown here is derived from an EMBL/GenBank/DDBJ whole genome shotgun (WGS) entry which is preliminary data.</text>
</comment>
<evidence type="ECO:0000256" key="7">
    <source>
        <dbReference type="ARBA" id="ARBA00023231"/>
    </source>
</evidence>
<dbReference type="PANTHER" id="PTHR42809">
    <property type="entry name" value="FLAVODOXIN 2"/>
    <property type="match status" value="1"/>
</dbReference>
<name>A0A9D1KUF4_9FLAO</name>
<comment type="similarity">
    <text evidence="2 8">Belongs to the flavodoxin family.</text>
</comment>
<proteinExistence type="inferred from homology"/>
<evidence type="ECO:0000256" key="8">
    <source>
        <dbReference type="PIRNR" id="PIRNR038996"/>
    </source>
</evidence>
<evidence type="ECO:0000313" key="10">
    <source>
        <dbReference type="EMBL" id="HIT98000.1"/>
    </source>
</evidence>
<dbReference type="GO" id="GO:0009055">
    <property type="term" value="F:electron transfer activity"/>
    <property type="evidence" value="ECO:0007669"/>
    <property type="project" value="UniProtKB-UniRule"/>
</dbReference>
<dbReference type="AlphaFoldDB" id="A0A9D1KUF4"/>
<dbReference type="InterPro" id="IPR008254">
    <property type="entry name" value="Flavodoxin/NO_synth"/>
</dbReference>
<keyword evidence="6 8" id="KW-0249">Electron transport</keyword>
<keyword evidence="5 8" id="KW-0288">FMN</keyword>
<evidence type="ECO:0000313" key="11">
    <source>
        <dbReference type="Proteomes" id="UP000824161"/>
    </source>
</evidence>
<evidence type="ECO:0000256" key="2">
    <source>
        <dbReference type="ARBA" id="ARBA00005267"/>
    </source>
</evidence>
<accession>A0A9D1KUF4</accession>
<keyword evidence="7" id="KW-0535">Nitrogen fixation</keyword>
<evidence type="ECO:0000256" key="4">
    <source>
        <dbReference type="ARBA" id="ARBA00022630"/>
    </source>
</evidence>
<keyword evidence="4 8" id="KW-0285">Flavoprotein</keyword>
<dbReference type="InterPro" id="IPR001226">
    <property type="entry name" value="Flavodoxin_CS"/>
</dbReference>
<dbReference type="InterPro" id="IPR029039">
    <property type="entry name" value="Flavoprotein-like_sf"/>
</dbReference>